<dbReference type="PANTHER" id="PTHR42759">
    <property type="entry name" value="MOXR FAMILY PROTEIN"/>
    <property type="match status" value="1"/>
</dbReference>
<sequence length="320" mass="36077">MSLNEKFAQLKSTLSQQIIGQERLIDRLLIALLADGHLIVEGAPGLAKTRAINALSKDIEGDFHRIQFTPDLLPADLTGTEIYRPQDGSFRFEKGPIFHNLILADEINRAPAKVQSALLEAMAERQVTVGSKTYPLAPLFLVMATQNPIEQEGTYPLPEAQLDRFLMHVKVEYPNAEAEALILKLTREEAHKSYREVQTNELRQEDLFSARDQVLDIHMSDELEKYIIQLIVNTRDTAAIDSDLNRWLDYGASPRATISLDRCARASAWLAGRDYVTPEDVQDIASDVLRHRLILTYEAEAEGINTDHVIERLIQITPIV</sequence>
<evidence type="ECO:0000313" key="2">
    <source>
        <dbReference type="Proteomes" id="UP001548189"/>
    </source>
</evidence>
<name>A0ABV2BQL0_9GAMM</name>
<comment type="caution">
    <text evidence="1">The sequence shown here is derived from an EMBL/GenBank/DDBJ whole genome shotgun (WGS) entry which is preliminary data.</text>
</comment>
<dbReference type="Proteomes" id="UP001548189">
    <property type="component" value="Unassembled WGS sequence"/>
</dbReference>
<organism evidence="1 2">
    <name type="scientific">Aliikangiella maris</name>
    <dbReference type="NCBI Taxonomy" id="3162458"/>
    <lineage>
        <taxon>Bacteria</taxon>
        <taxon>Pseudomonadati</taxon>
        <taxon>Pseudomonadota</taxon>
        <taxon>Gammaproteobacteria</taxon>
        <taxon>Oceanospirillales</taxon>
        <taxon>Pleioneaceae</taxon>
        <taxon>Aliikangiella</taxon>
    </lineage>
</organism>
<dbReference type="Gene3D" id="3.40.50.300">
    <property type="entry name" value="P-loop containing nucleotide triphosphate hydrolases"/>
    <property type="match status" value="1"/>
</dbReference>
<protein>
    <submittedName>
        <fullName evidence="1">MoxR family ATPase</fullName>
    </submittedName>
</protein>
<dbReference type="InterPro" id="IPR027417">
    <property type="entry name" value="P-loop_NTPase"/>
</dbReference>
<gene>
    <name evidence="1" type="ORF">ABVT43_03640</name>
</gene>
<reference evidence="1 2" key="1">
    <citation type="submission" date="2024-06" db="EMBL/GenBank/DDBJ databases">
        <authorList>
            <person name="Li F."/>
        </authorList>
    </citation>
    <scope>NUCLEOTIDE SEQUENCE [LARGE SCALE GENOMIC DNA]</scope>
    <source>
        <strain evidence="1 2">GXAS 311</strain>
    </source>
</reference>
<evidence type="ECO:0000313" key="1">
    <source>
        <dbReference type="EMBL" id="MET1254214.1"/>
    </source>
</evidence>
<dbReference type="Gene3D" id="1.10.8.80">
    <property type="entry name" value="Magnesium chelatase subunit I, C-Terminal domain"/>
    <property type="match status" value="1"/>
</dbReference>
<dbReference type="InterPro" id="IPR011703">
    <property type="entry name" value="ATPase_AAA-3"/>
</dbReference>
<keyword evidence="2" id="KW-1185">Reference proteome</keyword>
<accession>A0ABV2BQL0</accession>
<dbReference type="EMBL" id="JBEVCJ010000003">
    <property type="protein sequence ID" value="MET1254214.1"/>
    <property type="molecule type" value="Genomic_DNA"/>
</dbReference>
<dbReference type="Pfam" id="PF07726">
    <property type="entry name" value="AAA_3"/>
    <property type="match status" value="1"/>
</dbReference>
<dbReference type="SUPFAM" id="SSF52540">
    <property type="entry name" value="P-loop containing nucleoside triphosphate hydrolases"/>
    <property type="match status" value="1"/>
</dbReference>
<dbReference type="Pfam" id="PF17863">
    <property type="entry name" value="AAA_lid_2"/>
    <property type="match status" value="1"/>
</dbReference>
<dbReference type="InterPro" id="IPR050764">
    <property type="entry name" value="CbbQ/NirQ/NorQ/GpvN"/>
</dbReference>
<proteinExistence type="predicted"/>
<dbReference type="PIRSF" id="PIRSF002849">
    <property type="entry name" value="AAA_ATPase_chaperone_MoxR_prd"/>
    <property type="match status" value="1"/>
</dbReference>
<dbReference type="InterPro" id="IPR041628">
    <property type="entry name" value="ChlI/MoxR_AAA_lid"/>
</dbReference>
<dbReference type="PANTHER" id="PTHR42759:SF1">
    <property type="entry name" value="MAGNESIUM-CHELATASE SUBUNIT CHLD"/>
    <property type="match status" value="1"/>
</dbReference>